<comment type="caution">
    <text evidence="1">The sequence shown here is derived from an EMBL/GenBank/DDBJ whole genome shotgun (WGS) entry which is preliminary data.</text>
</comment>
<evidence type="ECO:0000313" key="1">
    <source>
        <dbReference type="EMBL" id="NMO96394.1"/>
    </source>
</evidence>
<dbReference type="EMBL" id="JABBPN010000009">
    <property type="protein sequence ID" value="NMO96394.1"/>
    <property type="molecule type" value="Genomic_DNA"/>
</dbReference>
<proteinExistence type="predicted"/>
<dbReference type="SUPFAM" id="SSF53850">
    <property type="entry name" value="Periplasmic binding protein-like II"/>
    <property type="match status" value="1"/>
</dbReference>
<evidence type="ECO:0000313" key="2">
    <source>
        <dbReference type="Proteomes" id="UP000565468"/>
    </source>
</evidence>
<organism evidence="1 2">
    <name type="scientific">Paenibacillus lemnae</name>
    <dbReference type="NCBI Taxonomy" id="1330551"/>
    <lineage>
        <taxon>Bacteria</taxon>
        <taxon>Bacillati</taxon>
        <taxon>Bacillota</taxon>
        <taxon>Bacilli</taxon>
        <taxon>Bacillales</taxon>
        <taxon>Paenibacillaceae</taxon>
        <taxon>Paenibacillus</taxon>
    </lineage>
</organism>
<name>A0A848MA92_PAELE</name>
<protein>
    <submittedName>
        <fullName evidence="1">4,5-dihydroxyphthalate decarboxylase</fullName>
    </submittedName>
</protein>
<dbReference type="AlphaFoldDB" id="A0A848MA92"/>
<reference evidence="1 2" key="1">
    <citation type="submission" date="2020-04" db="EMBL/GenBank/DDBJ databases">
        <title>Paenibacillus algicola sp. nov., a novel marine bacterium producing alginate lyase.</title>
        <authorList>
            <person name="Huang H."/>
        </authorList>
    </citation>
    <scope>NUCLEOTIDE SEQUENCE [LARGE SCALE GENOMIC DNA]</scope>
    <source>
        <strain evidence="1 2">L7-75</strain>
    </source>
</reference>
<accession>A0A848MA92</accession>
<dbReference type="Proteomes" id="UP000565468">
    <property type="component" value="Unassembled WGS sequence"/>
</dbReference>
<sequence length="319" mass="36709">MEKALTVAMSESDRTQKIMSGQETLGDLRLEPQKASVEEIFVKQISEAVYDVAELSLASYLIALGRGEQRLTAIPVFLSRSFRHNAIYVRSDSPWTHPSQLKNRKFGFPEYQMTAAVWVRGFFRHEWGIANDEMSWFTYRDERVPIETPAQRGTGDDIFKALADGEVDAVMTARRPPASYFPDTGEGGVLRRLFPDVWEEERSYYRKTGIFPIMHLVSLKEETVRQHPELPGQLYQLMLNRKNEGIAQMLETIKNQTSAPWIWESVEQSAKLMDSDIWPYGLKANWSQIQLFMSYLQEDGLLQQTLAPEQVFHPSVLHT</sequence>
<dbReference type="Gene3D" id="3.40.190.10">
    <property type="entry name" value="Periplasmic binding protein-like II"/>
    <property type="match status" value="1"/>
</dbReference>
<dbReference type="RefSeq" id="WP_169505171.1">
    <property type="nucleotide sequence ID" value="NZ_JABBPN010000009.1"/>
</dbReference>
<keyword evidence="2" id="KW-1185">Reference proteome</keyword>
<gene>
    <name evidence="1" type="ORF">HII30_11490</name>
</gene>